<accession>A0A4S1ZK73</accession>
<organism evidence="1 2">
    <name type="scientific">Muribaculum intestinale</name>
    <dbReference type="NCBI Taxonomy" id="1796646"/>
    <lineage>
        <taxon>Bacteria</taxon>
        <taxon>Pseudomonadati</taxon>
        <taxon>Bacteroidota</taxon>
        <taxon>Bacteroidia</taxon>
        <taxon>Bacteroidales</taxon>
        <taxon>Muribaculaceae</taxon>
        <taxon>Muribaculum</taxon>
    </lineage>
</organism>
<evidence type="ECO:0000313" key="2">
    <source>
        <dbReference type="Proteomes" id="UP000306630"/>
    </source>
</evidence>
<evidence type="ECO:0000313" key="1">
    <source>
        <dbReference type="EMBL" id="TGY76699.1"/>
    </source>
</evidence>
<sequence length="97" mass="11316">MNTEENNIEQSREQEPAAPKFLGVIEGFINTEWMPTRGFNPDDIIRFRILTSQEIIIDLADMVDIELNDVAQAMIYLGYRTIVYEGKVGWLLERRPR</sequence>
<name>A0A4S1ZK73_9BACT</name>
<dbReference type="AlphaFoldDB" id="A0A4S1ZK73"/>
<dbReference type="Proteomes" id="UP000306630">
    <property type="component" value="Unassembled WGS sequence"/>
</dbReference>
<proteinExistence type="predicted"/>
<reference evidence="1 2" key="1">
    <citation type="submission" date="2019-04" db="EMBL/GenBank/DDBJ databases">
        <title>Microbes associate with the intestines of laboratory mice.</title>
        <authorList>
            <person name="Navarre W."/>
            <person name="Wong E."/>
            <person name="Huang K."/>
            <person name="Tropini C."/>
            <person name="Ng K."/>
            <person name="Yu B."/>
        </authorList>
    </citation>
    <scope>NUCLEOTIDE SEQUENCE [LARGE SCALE GENOMIC DNA]</scope>
    <source>
        <strain evidence="1 2">NM06_A21</strain>
    </source>
</reference>
<gene>
    <name evidence="1" type="ORF">E5333_00125</name>
</gene>
<protein>
    <submittedName>
        <fullName evidence="1">Uncharacterized protein</fullName>
    </submittedName>
</protein>
<dbReference type="RefSeq" id="WP_135957235.1">
    <property type="nucleotide sequence ID" value="NZ_CAOOOG010000027.1"/>
</dbReference>
<dbReference type="EMBL" id="SRYD01000001">
    <property type="protein sequence ID" value="TGY76699.1"/>
    <property type="molecule type" value="Genomic_DNA"/>
</dbReference>
<comment type="caution">
    <text evidence="1">The sequence shown here is derived from an EMBL/GenBank/DDBJ whole genome shotgun (WGS) entry which is preliminary data.</text>
</comment>